<accession>Q7XYJ9</accession>
<dbReference type="EMBL" id="AY267681">
    <property type="protein sequence ID" value="AAP79195.1"/>
    <property type="molecule type" value="mRNA"/>
</dbReference>
<comment type="similarity">
    <text evidence="3 10">Belongs to the phosphoglycerate kinase family.</text>
</comment>
<comment type="pathway">
    <text evidence="10">Carbohydrate degradation; glycolysis; pyruvate from D-glyceraldehyde 3-phosphate: step 2/5.</text>
</comment>
<comment type="catalytic activity">
    <reaction evidence="1 10">
        <text>(2R)-3-phosphoglycerate + ATP = (2R)-3-phospho-glyceroyl phosphate + ADP</text>
        <dbReference type="Rhea" id="RHEA:14801"/>
        <dbReference type="ChEBI" id="CHEBI:30616"/>
        <dbReference type="ChEBI" id="CHEBI:57604"/>
        <dbReference type="ChEBI" id="CHEBI:58272"/>
        <dbReference type="ChEBI" id="CHEBI:456216"/>
        <dbReference type="EC" id="2.7.2.3"/>
    </reaction>
</comment>
<dbReference type="GO" id="GO:0043531">
    <property type="term" value="F:ADP binding"/>
    <property type="evidence" value="ECO:0007669"/>
    <property type="project" value="TreeGrafter"/>
</dbReference>
<keyword evidence="5 10" id="KW-0808">Transferase</keyword>
<dbReference type="GO" id="GO:0006096">
    <property type="term" value="P:glycolytic process"/>
    <property type="evidence" value="ECO:0007669"/>
    <property type="project" value="UniProtKB-UniPathway"/>
</dbReference>
<dbReference type="GO" id="GO:0005829">
    <property type="term" value="C:cytosol"/>
    <property type="evidence" value="ECO:0007669"/>
    <property type="project" value="TreeGrafter"/>
</dbReference>
<feature type="signal peptide" evidence="12">
    <location>
        <begin position="1"/>
        <end position="21"/>
    </location>
</feature>
<dbReference type="FunFam" id="3.40.50.1260:FF:000006">
    <property type="entry name" value="Phosphoglycerate kinase"/>
    <property type="match status" value="1"/>
</dbReference>
<dbReference type="InterPro" id="IPR001576">
    <property type="entry name" value="Phosphoglycerate_kinase"/>
</dbReference>
<evidence type="ECO:0000256" key="10">
    <source>
        <dbReference type="RuleBase" id="RU000532"/>
    </source>
</evidence>
<comment type="subunit">
    <text evidence="11">Monomer.</text>
</comment>
<organism evidence="13">
    <name type="scientific">Bigelowiella natans</name>
    <name type="common">Pedinomonas minutissima</name>
    <name type="synonym">Chlorarachnion sp. (strain CCMP621)</name>
    <dbReference type="NCBI Taxonomy" id="227086"/>
    <lineage>
        <taxon>Eukaryota</taxon>
        <taxon>Sar</taxon>
        <taxon>Rhizaria</taxon>
        <taxon>Cercozoa</taxon>
        <taxon>Chlorarachniophyceae</taxon>
        <taxon>Bigelowiella</taxon>
    </lineage>
</organism>
<dbReference type="PANTHER" id="PTHR11406:SF23">
    <property type="entry name" value="PHOSPHOGLYCERATE KINASE 1, CHLOROPLASTIC-RELATED"/>
    <property type="match status" value="1"/>
</dbReference>
<dbReference type="AlphaFoldDB" id="Q7XYJ9"/>
<proteinExistence type="evidence at transcript level"/>
<protein>
    <recommendedName>
        <fullName evidence="4 10">Phosphoglycerate kinase</fullName>
        <ecNumber evidence="4 10">2.7.2.3</ecNumber>
    </recommendedName>
</protein>
<reference evidence="13" key="1">
    <citation type="journal article" date="2003" name="Proc. Natl. Acad. Sci. U.S.A.">
        <title>Lateral gene transfer and the evolution of plastid-targeted proteins in the secondary plastid-containing alga Bigelowiella natans.</title>
        <authorList>
            <person name="Archibald J.M."/>
            <person name="Rogers M.B."/>
            <person name="Toop M."/>
            <person name="Ishida K."/>
            <person name="Keeling P.J."/>
        </authorList>
    </citation>
    <scope>NUCLEOTIDE SEQUENCE</scope>
    <source>
        <strain evidence="13">CCMP 621</strain>
    </source>
</reference>
<evidence type="ECO:0000256" key="4">
    <source>
        <dbReference type="ARBA" id="ARBA00013061"/>
    </source>
</evidence>
<dbReference type="GO" id="GO:0004618">
    <property type="term" value="F:phosphoglycerate kinase activity"/>
    <property type="evidence" value="ECO:0007669"/>
    <property type="project" value="UniProtKB-EC"/>
</dbReference>
<sequence length="486" mass="51090">MLVKALSVSAVALSMVLCYQAVSMANQQVAVEPLVGGGFSMAGVRPVSRMAVAPMHSVSPMNVGRFSKPSVTKFSAVSRPQQLKVNVEKKMSVGDLKKEELDGKVALVRCDLNVPLDGKTITDDTRIRASIPTIKHLVESGAKVLLTSHLGRPKDGPEDKFSLAPVAARLSELLGQDVTFVKDCIGEPVKEAVATMTPGSVALLENVRFYKEETKNEPEFAKKLAANADLFVNDAFGTAHRAHGSTEGVPLTSSLPSLDSFFRRSSTTFRRCAEPARPFAAIVGGSKVSSKIGVIESLLEKVDKLVIGGGMVFTFLKARGLEVGSSLVEEDKLELAKDLERIAKEKGVELILPTDVVLADAFAKDANTQVADATAIPEGWMGLDQGPKATEEIIAALKDCKTVIWNGPMGVFEFEAFSKGTFGVADALADLTKGGATTIIGGGDSVAAVEQAGLADQMSHISTGGGASLELLEGKVLPGVAALNAA</sequence>
<dbReference type="GO" id="GO:0005524">
    <property type="term" value="F:ATP binding"/>
    <property type="evidence" value="ECO:0007669"/>
    <property type="project" value="UniProtKB-KW"/>
</dbReference>
<dbReference type="UniPathway" id="UPA00109">
    <property type="reaction ID" value="UER00185"/>
</dbReference>
<keyword evidence="8" id="KW-0067">ATP-binding</keyword>
<dbReference type="Gene3D" id="3.40.50.1260">
    <property type="entry name" value="Phosphoglycerate kinase, N-terminal domain"/>
    <property type="match status" value="2"/>
</dbReference>
<feature type="chain" id="PRO_5004294289" description="Phosphoglycerate kinase" evidence="12">
    <location>
        <begin position="22"/>
        <end position="486"/>
    </location>
</feature>
<dbReference type="EC" id="2.7.2.3" evidence="4 10"/>
<evidence type="ECO:0000256" key="3">
    <source>
        <dbReference type="ARBA" id="ARBA00008982"/>
    </source>
</evidence>
<keyword evidence="12" id="KW-0732">Signal</keyword>
<keyword evidence="6" id="KW-0547">Nucleotide-binding</keyword>
<dbReference type="InterPro" id="IPR015824">
    <property type="entry name" value="Phosphoglycerate_kinase_N"/>
</dbReference>
<evidence type="ECO:0000256" key="5">
    <source>
        <dbReference type="ARBA" id="ARBA00022679"/>
    </source>
</evidence>
<dbReference type="GO" id="GO:0006094">
    <property type="term" value="P:gluconeogenesis"/>
    <property type="evidence" value="ECO:0007669"/>
    <property type="project" value="TreeGrafter"/>
</dbReference>
<dbReference type="HAMAP" id="MF_00145">
    <property type="entry name" value="Phosphoglyc_kinase"/>
    <property type="match status" value="1"/>
</dbReference>
<evidence type="ECO:0000256" key="1">
    <source>
        <dbReference type="ARBA" id="ARBA00000642"/>
    </source>
</evidence>
<keyword evidence="7 10" id="KW-0418">Kinase</keyword>
<dbReference type="InterPro" id="IPR036043">
    <property type="entry name" value="Phosphoglycerate_kinase_sf"/>
</dbReference>
<dbReference type="FunFam" id="3.40.50.1260:FF:000007">
    <property type="entry name" value="Phosphoglycerate kinase"/>
    <property type="match status" value="1"/>
</dbReference>
<dbReference type="Pfam" id="PF00162">
    <property type="entry name" value="PGK"/>
    <property type="match status" value="1"/>
</dbReference>
<evidence type="ECO:0000256" key="6">
    <source>
        <dbReference type="ARBA" id="ARBA00022741"/>
    </source>
</evidence>
<dbReference type="CDD" id="cd00318">
    <property type="entry name" value="Phosphoglycerate_kinase"/>
    <property type="match status" value="1"/>
</dbReference>
<dbReference type="PRINTS" id="PR00477">
    <property type="entry name" value="PHGLYCKINASE"/>
</dbReference>
<evidence type="ECO:0000256" key="12">
    <source>
        <dbReference type="SAM" id="SignalP"/>
    </source>
</evidence>
<evidence type="ECO:0000256" key="8">
    <source>
        <dbReference type="ARBA" id="ARBA00022840"/>
    </source>
</evidence>
<comment type="cofactor">
    <cofactor evidence="2">
        <name>Mg(2+)</name>
        <dbReference type="ChEBI" id="CHEBI:18420"/>
    </cofactor>
</comment>
<dbReference type="PANTHER" id="PTHR11406">
    <property type="entry name" value="PHOSPHOGLYCERATE KINASE"/>
    <property type="match status" value="1"/>
</dbReference>
<evidence type="ECO:0000313" key="13">
    <source>
        <dbReference type="EMBL" id="AAP79195.1"/>
    </source>
</evidence>
<name>Q7XYJ9_BIGNA</name>
<evidence type="ECO:0000256" key="7">
    <source>
        <dbReference type="ARBA" id="ARBA00022777"/>
    </source>
</evidence>
<dbReference type="SUPFAM" id="SSF53748">
    <property type="entry name" value="Phosphoglycerate kinase"/>
    <property type="match status" value="1"/>
</dbReference>
<evidence type="ECO:0000256" key="2">
    <source>
        <dbReference type="ARBA" id="ARBA00001946"/>
    </source>
</evidence>
<keyword evidence="9" id="KW-0460">Magnesium</keyword>
<evidence type="ECO:0000256" key="11">
    <source>
        <dbReference type="RuleBase" id="RU000696"/>
    </source>
</evidence>
<evidence type="ECO:0000256" key="9">
    <source>
        <dbReference type="ARBA" id="ARBA00022842"/>
    </source>
</evidence>